<keyword evidence="2" id="KW-0238">DNA-binding</keyword>
<dbReference type="Gene3D" id="1.10.10.60">
    <property type="entry name" value="Homeodomain-like"/>
    <property type="match status" value="1"/>
</dbReference>
<evidence type="ECO:0000256" key="2">
    <source>
        <dbReference type="ARBA" id="ARBA00023125"/>
    </source>
</evidence>
<keyword evidence="1" id="KW-0805">Transcription regulation</keyword>
<evidence type="ECO:0000259" key="4">
    <source>
        <dbReference type="PROSITE" id="PS01124"/>
    </source>
</evidence>
<dbReference type="GeneID" id="88363275"/>
<sequence length="262" mass="28773">MTADVGRALPRTCYPVVWLWPGTALYCGRALELAPHSGAVWCLAVGIDNPITIEVNGRDPITARSALIPPRLIHRLRCHGSRMMFAYFDPASARASSCRPAMTRWIDDVGLGHADERQLVRLAATLTTAADDSLAQDWLDLAARPEHRHIDPRIAAVTRQIRRDPAAATPARELAEAVGLSESRLLHLFREHIGTSLRRFRLWARLEHAVAAYHRGHTITAAAAEAGFATPSHLADRFRSTFGLSVTALLHTGADIRPIADL</sequence>
<feature type="domain" description="HTH araC/xylS-type" evidence="4">
    <location>
        <begin position="155"/>
        <end position="252"/>
    </location>
</feature>
<keyword evidence="3" id="KW-0804">Transcription</keyword>
<dbReference type="SUPFAM" id="SSF46689">
    <property type="entry name" value="Homeodomain-like"/>
    <property type="match status" value="1"/>
</dbReference>
<organism evidence="5 6">
    <name type="scientific">Nocardia terpenica</name>
    <dbReference type="NCBI Taxonomy" id="455432"/>
    <lineage>
        <taxon>Bacteria</taxon>
        <taxon>Bacillati</taxon>
        <taxon>Actinomycetota</taxon>
        <taxon>Actinomycetes</taxon>
        <taxon>Mycobacteriales</taxon>
        <taxon>Nocardiaceae</taxon>
        <taxon>Nocardia</taxon>
    </lineage>
</organism>
<evidence type="ECO:0000313" key="6">
    <source>
        <dbReference type="Proteomes" id="UP000221961"/>
    </source>
</evidence>
<dbReference type="InterPro" id="IPR009057">
    <property type="entry name" value="Homeodomain-like_sf"/>
</dbReference>
<reference evidence="5 6" key="1">
    <citation type="submission" date="2017-10" db="EMBL/GenBank/DDBJ databases">
        <title>Comparative genomics between pathogenic Norcardia.</title>
        <authorList>
            <person name="Zeng L."/>
        </authorList>
    </citation>
    <scope>NUCLEOTIDE SEQUENCE [LARGE SCALE GENOMIC DNA]</scope>
    <source>
        <strain evidence="5 6">NC_YFY_NT001</strain>
    </source>
</reference>
<dbReference type="InterPro" id="IPR018060">
    <property type="entry name" value="HTH_AraC"/>
</dbReference>
<dbReference type="Proteomes" id="UP000221961">
    <property type="component" value="Chromosome"/>
</dbReference>
<accession>A0A291RVE1</accession>
<dbReference type="RefSeq" id="WP_098698183.1">
    <property type="nucleotide sequence ID" value="NZ_CP023778.1"/>
</dbReference>
<evidence type="ECO:0000313" key="5">
    <source>
        <dbReference type="EMBL" id="ATL71305.1"/>
    </source>
</evidence>
<dbReference type="AlphaFoldDB" id="A0A291RVE1"/>
<evidence type="ECO:0000256" key="3">
    <source>
        <dbReference type="ARBA" id="ARBA00023163"/>
    </source>
</evidence>
<name>A0A291RVE1_9NOCA</name>
<dbReference type="Pfam" id="PF12833">
    <property type="entry name" value="HTH_18"/>
    <property type="match status" value="1"/>
</dbReference>
<gene>
    <name evidence="5" type="ORF">CRH09_39185</name>
</gene>
<dbReference type="EMBL" id="CP023778">
    <property type="protein sequence ID" value="ATL71305.1"/>
    <property type="molecule type" value="Genomic_DNA"/>
</dbReference>
<dbReference type="InterPro" id="IPR050204">
    <property type="entry name" value="AraC_XylS_family_regulators"/>
</dbReference>
<dbReference type="GO" id="GO:0003700">
    <property type="term" value="F:DNA-binding transcription factor activity"/>
    <property type="evidence" value="ECO:0007669"/>
    <property type="project" value="InterPro"/>
</dbReference>
<dbReference type="PROSITE" id="PS01124">
    <property type="entry name" value="HTH_ARAC_FAMILY_2"/>
    <property type="match status" value="1"/>
</dbReference>
<dbReference type="PANTHER" id="PTHR46796">
    <property type="entry name" value="HTH-TYPE TRANSCRIPTIONAL ACTIVATOR RHAS-RELATED"/>
    <property type="match status" value="1"/>
</dbReference>
<dbReference type="GO" id="GO:0043565">
    <property type="term" value="F:sequence-specific DNA binding"/>
    <property type="evidence" value="ECO:0007669"/>
    <property type="project" value="InterPro"/>
</dbReference>
<proteinExistence type="predicted"/>
<dbReference type="KEGG" id="ntp:CRH09_39185"/>
<protein>
    <submittedName>
        <fullName evidence="5">AraC family transcriptional regulator</fullName>
    </submittedName>
</protein>
<dbReference type="SMART" id="SM00342">
    <property type="entry name" value="HTH_ARAC"/>
    <property type="match status" value="1"/>
</dbReference>
<evidence type="ECO:0000256" key="1">
    <source>
        <dbReference type="ARBA" id="ARBA00023015"/>
    </source>
</evidence>